<dbReference type="PANTHER" id="PTHR22807:SF53">
    <property type="entry name" value="RIBOSOMAL RNA SMALL SUBUNIT METHYLTRANSFERASE B-RELATED"/>
    <property type="match status" value="1"/>
</dbReference>
<evidence type="ECO:0000256" key="5">
    <source>
        <dbReference type="PROSITE-ProRule" id="PRU01023"/>
    </source>
</evidence>
<dbReference type="Pfam" id="PF01189">
    <property type="entry name" value="Methyltr_RsmB-F"/>
    <property type="match status" value="1"/>
</dbReference>
<evidence type="ECO:0000256" key="1">
    <source>
        <dbReference type="ARBA" id="ARBA00022603"/>
    </source>
</evidence>
<comment type="similarity">
    <text evidence="5">Belongs to the class I-like SAM-binding methyltransferase superfamily. RsmB/NOP family.</text>
</comment>
<dbReference type="KEGG" id="cna:AB433_11620"/>
<feature type="binding site" evidence="5">
    <location>
        <position position="233"/>
    </location>
    <ligand>
        <name>S-adenosyl-L-methionine</name>
        <dbReference type="ChEBI" id="CHEBI:59789"/>
    </ligand>
</feature>
<dbReference type="RefSeq" id="WP_047821120.1">
    <property type="nucleotide sequence ID" value="NZ_CP011770.1"/>
</dbReference>
<keyword evidence="3 5" id="KW-0949">S-adenosyl-L-methionine</keyword>
<dbReference type="GO" id="GO:0003723">
    <property type="term" value="F:RNA binding"/>
    <property type="evidence" value="ECO:0007669"/>
    <property type="project" value="UniProtKB-UniRule"/>
</dbReference>
<evidence type="ECO:0000256" key="3">
    <source>
        <dbReference type="ARBA" id="ARBA00022691"/>
    </source>
</evidence>
<evidence type="ECO:0000313" key="6">
    <source>
        <dbReference type="EMBL" id="AKM10464.1"/>
    </source>
</evidence>
<comment type="caution">
    <text evidence="5">Lacks conserved residue(s) required for the propagation of feature annotation.</text>
</comment>
<dbReference type="GO" id="GO:0008173">
    <property type="term" value="F:RNA methyltransferase activity"/>
    <property type="evidence" value="ECO:0007669"/>
    <property type="project" value="InterPro"/>
</dbReference>
<dbReference type="InterPro" id="IPR001678">
    <property type="entry name" value="MeTrfase_RsmB-F_NOP2_dom"/>
</dbReference>
<dbReference type="PRINTS" id="PR02008">
    <property type="entry name" value="RCMTFAMILY"/>
</dbReference>
<dbReference type="GO" id="GO:0001510">
    <property type="term" value="P:RNA methylation"/>
    <property type="evidence" value="ECO:0007669"/>
    <property type="project" value="InterPro"/>
</dbReference>
<name>A0A0G3XIM2_9SPHN</name>
<evidence type="ECO:0000256" key="4">
    <source>
        <dbReference type="ARBA" id="ARBA00022884"/>
    </source>
</evidence>
<dbReference type="EMBL" id="CP011770">
    <property type="protein sequence ID" value="AKM10464.1"/>
    <property type="molecule type" value="Genomic_DNA"/>
</dbReference>
<organism evidence="6 7">
    <name type="scientific">Croceicoccus naphthovorans</name>
    <dbReference type="NCBI Taxonomy" id="1348774"/>
    <lineage>
        <taxon>Bacteria</taxon>
        <taxon>Pseudomonadati</taxon>
        <taxon>Pseudomonadota</taxon>
        <taxon>Alphaproteobacteria</taxon>
        <taxon>Sphingomonadales</taxon>
        <taxon>Erythrobacteraceae</taxon>
        <taxon>Croceicoccus</taxon>
    </lineage>
</organism>
<dbReference type="PATRIC" id="fig|1348774.3.peg.2445"/>
<evidence type="ECO:0000256" key="2">
    <source>
        <dbReference type="ARBA" id="ARBA00022679"/>
    </source>
</evidence>
<accession>A0A0G3XIM2</accession>
<dbReference type="Gene3D" id="3.40.50.150">
    <property type="entry name" value="Vaccinia Virus protein VP39"/>
    <property type="match status" value="1"/>
</dbReference>
<reference evidence="6 7" key="1">
    <citation type="submission" date="2015-06" db="EMBL/GenBank/DDBJ databases">
        <authorList>
            <person name="Zeng Y."/>
            <person name="Huang Y."/>
        </authorList>
    </citation>
    <scope>NUCLEOTIDE SEQUENCE [LARGE SCALE GENOMIC DNA]</scope>
    <source>
        <strain evidence="6 7">PQ-2</strain>
    </source>
</reference>
<gene>
    <name evidence="6" type="ORF">AB433_11620</name>
</gene>
<proteinExistence type="inferred from homology"/>
<feature type="active site" description="Nucleophile" evidence="5">
    <location>
        <position position="334"/>
    </location>
</feature>
<dbReference type="SUPFAM" id="SSF53335">
    <property type="entry name" value="S-adenosyl-L-methionine-dependent methyltransferases"/>
    <property type="match status" value="1"/>
</dbReference>
<dbReference type="InterPro" id="IPR023267">
    <property type="entry name" value="RCMT"/>
</dbReference>
<keyword evidence="1 5" id="KW-0489">Methyltransferase</keyword>
<dbReference type="PROSITE" id="PS51686">
    <property type="entry name" value="SAM_MT_RSMB_NOP"/>
    <property type="match status" value="1"/>
</dbReference>
<dbReference type="OrthoDB" id="9810297at2"/>
<dbReference type="InterPro" id="IPR029063">
    <property type="entry name" value="SAM-dependent_MTases_sf"/>
</dbReference>
<feature type="binding site" evidence="5">
    <location>
        <position position="281"/>
    </location>
    <ligand>
        <name>S-adenosyl-L-methionine</name>
        <dbReference type="ChEBI" id="CHEBI:59789"/>
    </ligand>
</feature>
<dbReference type="AlphaFoldDB" id="A0A0G3XIM2"/>
<sequence length="392" mass="41275">MTPAARVQAAIEILDAVIAAARTGGGSADRIVAEGLKARRYAGSKDRRAIREHVFAAIRACGPVPDTGRAAMLRLAQVAPDLPDCFDGSNYGPVAIQPDEPVAKGGIAPDWLELALAESGIAGEEATTLLDRAPLDIRVNTLKADRATIALPEPGEPIAAPQGLRFPAGTQVEQWDAYQQGLIEVQDGGSQLACLAVAAQPGETVIDLCAGAGGKTLSLAAQMANEGTLAAADTDRNRLSRLAPRAERAGARIADIVLLNPGHEAEMLAQYAGKADAVLVDAPCSGTGTWRRNPESRWRLRPADLDRFAANQLRLMEIAAGLLRPGGRIVYVTCSLLDAEGAGPVNEFLARNPRFSAQPVNLPLGRPHGPGIRLTPHHDFTDGFFIARLGSL</sequence>
<keyword evidence="2 5" id="KW-0808">Transferase</keyword>
<dbReference type="InterPro" id="IPR049560">
    <property type="entry name" value="MeTrfase_RsmB-F_NOP2_cat"/>
</dbReference>
<evidence type="ECO:0000313" key="7">
    <source>
        <dbReference type="Proteomes" id="UP000035287"/>
    </source>
</evidence>
<keyword evidence="4 5" id="KW-0694">RNA-binding</keyword>
<dbReference type="PANTHER" id="PTHR22807">
    <property type="entry name" value="NOP2 YEAST -RELATED NOL1/NOP2/FMU SUN DOMAIN-CONTAINING"/>
    <property type="match status" value="1"/>
</dbReference>
<dbReference type="Proteomes" id="UP000035287">
    <property type="component" value="Chromosome"/>
</dbReference>
<dbReference type="STRING" id="1348774.AB433_11620"/>
<protein>
    <submittedName>
        <fullName evidence="6">RNA methyltransferase</fullName>
    </submittedName>
</protein>
<keyword evidence="7" id="KW-1185">Reference proteome</keyword>